<reference evidence="1" key="1">
    <citation type="submission" date="2023-03" db="EMBL/GenBank/DDBJ databases">
        <authorList>
            <person name="Shen W."/>
            <person name="Cai J."/>
        </authorList>
    </citation>
    <scope>NUCLEOTIDE SEQUENCE</scope>
    <source>
        <strain evidence="1">Y15</strain>
    </source>
</reference>
<evidence type="ECO:0000313" key="1">
    <source>
        <dbReference type="EMBL" id="MDT2546936.1"/>
    </source>
</evidence>
<accession>A0AAW8TEY7</accession>
<gene>
    <name evidence="1" type="ORF">P7D69_21665</name>
</gene>
<dbReference type="Proteomes" id="UP001254770">
    <property type="component" value="Unassembled WGS sequence"/>
</dbReference>
<evidence type="ECO:0000313" key="2">
    <source>
        <dbReference type="Proteomes" id="UP001254770"/>
    </source>
</evidence>
<dbReference type="RefSeq" id="WP_311816562.1">
    <property type="nucleotide sequence ID" value="NZ_JARPXG010000006.1"/>
</dbReference>
<protein>
    <submittedName>
        <fullName evidence="1">Uncharacterized protein</fullName>
    </submittedName>
</protein>
<dbReference type="AlphaFoldDB" id="A0AAW8TEY7"/>
<comment type="caution">
    <text evidence="1">The sequence shown here is derived from an EMBL/GenBank/DDBJ whole genome shotgun (WGS) entry which is preliminary data.</text>
</comment>
<dbReference type="EMBL" id="JARPXL010000088">
    <property type="protein sequence ID" value="MDT2546936.1"/>
    <property type="molecule type" value="Genomic_DNA"/>
</dbReference>
<name>A0AAW8TEY7_9ENTE</name>
<proteinExistence type="predicted"/>
<sequence length="172" mass="20589">MARKSKLFSEEQKDYLLYYIFCKDEPNYKAAAEHLGVTTKQITDWRKDEMKRRNEKLDSVQPDYTDREIRIIKQYYPYKTAEEIGRWIGRSGDAVCKKASSLNITKKVRTLKKYDNEIRKLSSEGLYIQEIAMKLGLKYESVRSYCARNGIAYRRMPYKERDGWHKIYKRKA</sequence>
<organism evidence="1 2">
    <name type="scientific">Enterococcus raffinosus</name>
    <dbReference type="NCBI Taxonomy" id="71452"/>
    <lineage>
        <taxon>Bacteria</taxon>
        <taxon>Bacillati</taxon>
        <taxon>Bacillota</taxon>
        <taxon>Bacilli</taxon>
        <taxon>Lactobacillales</taxon>
        <taxon>Enterococcaceae</taxon>
        <taxon>Enterococcus</taxon>
    </lineage>
</organism>